<dbReference type="Proteomes" id="UP000265618">
    <property type="component" value="Unassembled WGS sequence"/>
</dbReference>
<comment type="caution">
    <text evidence="1">The sequence shown here is derived from an EMBL/GenBank/DDBJ whole genome shotgun (WGS) entry which is preliminary data.</text>
</comment>
<organism evidence="1 2">
    <name type="scientific">Kipferlia bialata</name>
    <dbReference type="NCBI Taxonomy" id="797122"/>
    <lineage>
        <taxon>Eukaryota</taxon>
        <taxon>Metamonada</taxon>
        <taxon>Carpediemonas-like organisms</taxon>
        <taxon>Kipferlia</taxon>
    </lineage>
</organism>
<accession>A0A391NP09</accession>
<evidence type="ECO:0000313" key="1">
    <source>
        <dbReference type="EMBL" id="GCA63384.1"/>
    </source>
</evidence>
<feature type="non-terminal residue" evidence="1">
    <location>
        <position position="1"/>
    </location>
</feature>
<name>A0A391NP09_9EUKA</name>
<evidence type="ECO:0000313" key="2">
    <source>
        <dbReference type="Proteomes" id="UP000265618"/>
    </source>
</evidence>
<dbReference type="EMBL" id="BDIP01003328">
    <property type="protein sequence ID" value="GCA63384.1"/>
    <property type="molecule type" value="Genomic_DNA"/>
</dbReference>
<sequence>QASPSGAVQRAAVFLRMNMDMWNDEFQS</sequence>
<proteinExistence type="predicted"/>
<protein>
    <submittedName>
        <fullName evidence="1">Uncharacterized protein</fullName>
    </submittedName>
</protein>
<reference evidence="1 2" key="1">
    <citation type="journal article" date="2018" name="PLoS ONE">
        <title>The draft genome of Kipferlia bialata reveals reductive genome evolution in fornicate parasites.</title>
        <authorList>
            <person name="Tanifuji G."/>
            <person name="Takabayashi S."/>
            <person name="Kume K."/>
            <person name="Takagi M."/>
            <person name="Nakayama T."/>
            <person name="Kamikawa R."/>
            <person name="Inagaki Y."/>
            <person name="Hashimoto T."/>
        </authorList>
    </citation>
    <scope>NUCLEOTIDE SEQUENCE [LARGE SCALE GENOMIC DNA]</scope>
    <source>
        <strain evidence="1">NY0173</strain>
    </source>
</reference>
<dbReference type="AlphaFoldDB" id="A0A391NP09"/>
<keyword evidence="2" id="KW-1185">Reference proteome</keyword>
<gene>
    <name evidence="1" type="ORF">KIPB_009628</name>
</gene>